<keyword evidence="2 5" id="KW-0812">Transmembrane</keyword>
<dbReference type="GO" id="GO:0000329">
    <property type="term" value="C:fungal-type vacuole membrane"/>
    <property type="evidence" value="ECO:0007669"/>
    <property type="project" value="TreeGrafter"/>
</dbReference>
<dbReference type="SUPFAM" id="SSF103473">
    <property type="entry name" value="MFS general substrate transporter"/>
    <property type="match status" value="1"/>
</dbReference>
<feature type="transmembrane region" description="Helical" evidence="5">
    <location>
        <begin position="44"/>
        <end position="61"/>
    </location>
</feature>
<feature type="transmembrane region" description="Helical" evidence="5">
    <location>
        <begin position="284"/>
        <end position="306"/>
    </location>
</feature>
<evidence type="ECO:0000256" key="4">
    <source>
        <dbReference type="ARBA" id="ARBA00023136"/>
    </source>
</evidence>
<feature type="domain" description="Major facilitator superfamily (MFS) profile" evidence="6">
    <location>
        <begin position="32"/>
        <end position="461"/>
    </location>
</feature>
<evidence type="ECO:0000259" key="6">
    <source>
        <dbReference type="PROSITE" id="PS50850"/>
    </source>
</evidence>
<dbReference type="FunCoup" id="A0A2N3NLC9">
    <property type="interactions" value="128"/>
</dbReference>
<dbReference type="PROSITE" id="PS00216">
    <property type="entry name" value="SUGAR_TRANSPORT_1"/>
    <property type="match status" value="1"/>
</dbReference>
<keyword evidence="4 5" id="KW-0472">Membrane</keyword>
<organism evidence="7 8">
    <name type="scientific">Lomentospora prolificans</name>
    <dbReference type="NCBI Taxonomy" id="41688"/>
    <lineage>
        <taxon>Eukaryota</taxon>
        <taxon>Fungi</taxon>
        <taxon>Dikarya</taxon>
        <taxon>Ascomycota</taxon>
        <taxon>Pezizomycotina</taxon>
        <taxon>Sordariomycetes</taxon>
        <taxon>Hypocreomycetidae</taxon>
        <taxon>Microascales</taxon>
        <taxon>Microascaceae</taxon>
        <taxon>Lomentospora</taxon>
    </lineage>
</organism>
<feature type="transmembrane region" description="Helical" evidence="5">
    <location>
        <begin position="97"/>
        <end position="115"/>
    </location>
</feature>
<comment type="caution">
    <text evidence="7">The sequence shown here is derived from an EMBL/GenBank/DDBJ whole genome shotgun (WGS) entry which is preliminary data.</text>
</comment>
<proteinExistence type="predicted"/>
<evidence type="ECO:0000313" key="8">
    <source>
        <dbReference type="Proteomes" id="UP000233524"/>
    </source>
</evidence>
<evidence type="ECO:0000256" key="3">
    <source>
        <dbReference type="ARBA" id="ARBA00022989"/>
    </source>
</evidence>
<feature type="transmembrane region" description="Helical" evidence="5">
    <location>
        <begin position="318"/>
        <end position="337"/>
    </location>
</feature>
<accession>A0A2N3NLC9</accession>
<dbReference type="OrthoDB" id="10027823at2759"/>
<dbReference type="Proteomes" id="UP000233524">
    <property type="component" value="Unassembled WGS sequence"/>
</dbReference>
<evidence type="ECO:0000256" key="1">
    <source>
        <dbReference type="ARBA" id="ARBA00004141"/>
    </source>
</evidence>
<dbReference type="PANTHER" id="PTHR23520">
    <property type="entry name" value="TRANSPORTER, PUTATIVE (AFU_ORTHOLOGUE AFUA_3G04000)-RELATED"/>
    <property type="match status" value="1"/>
</dbReference>
<feature type="transmembrane region" description="Helical" evidence="5">
    <location>
        <begin position="434"/>
        <end position="457"/>
    </location>
</feature>
<dbReference type="InParanoid" id="A0A2N3NLC9"/>
<feature type="transmembrane region" description="Helical" evidence="5">
    <location>
        <begin position="349"/>
        <end position="366"/>
    </location>
</feature>
<dbReference type="VEuPathDB" id="FungiDB:jhhlp_000527"/>
<reference evidence="7 8" key="1">
    <citation type="journal article" date="2017" name="G3 (Bethesda)">
        <title>First Draft Genome Sequence of the Pathogenic Fungus Lomentospora prolificans (Formerly Scedosporium prolificans).</title>
        <authorList>
            <person name="Luo R."/>
            <person name="Zimin A."/>
            <person name="Workman R."/>
            <person name="Fan Y."/>
            <person name="Pertea G."/>
            <person name="Grossman N."/>
            <person name="Wear M.P."/>
            <person name="Jia B."/>
            <person name="Miller H."/>
            <person name="Casadevall A."/>
            <person name="Timp W."/>
            <person name="Zhang S.X."/>
            <person name="Salzberg S.L."/>
        </authorList>
    </citation>
    <scope>NUCLEOTIDE SEQUENCE [LARGE SCALE GENOMIC DNA]</scope>
    <source>
        <strain evidence="7 8">JHH-5317</strain>
    </source>
</reference>
<keyword evidence="3 5" id="KW-1133">Transmembrane helix</keyword>
<dbReference type="PANTHER" id="PTHR23520:SF5">
    <property type="entry name" value="TRANSPORTER, PUTATIVE (AFU_ORTHOLOGUE AFUA_3G04000)-RELATED"/>
    <property type="match status" value="1"/>
</dbReference>
<dbReference type="Gene3D" id="1.20.1250.20">
    <property type="entry name" value="MFS general substrate transporter like domains"/>
    <property type="match status" value="1"/>
</dbReference>
<dbReference type="EMBL" id="NLAX01000002">
    <property type="protein sequence ID" value="PKS13182.1"/>
    <property type="molecule type" value="Genomic_DNA"/>
</dbReference>
<dbReference type="InterPro" id="IPR011701">
    <property type="entry name" value="MFS"/>
</dbReference>
<dbReference type="GO" id="GO:0022857">
    <property type="term" value="F:transmembrane transporter activity"/>
    <property type="evidence" value="ECO:0007669"/>
    <property type="project" value="InterPro"/>
</dbReference>
<feature type="transmembrane region" description="Helical" evidence="5">
    <location>
        <begin position="162"/>
        <end position="187"/>
    </location>
</feature>
<feature type="transmembrane region" description="Helical" evidence="5">
    <location>
        <begin position="121"/>
        <end position="141"/>
    </location>
</feature>
<name>A0A2N3NLC9_9PEZI</name>
<feature type="transmembrane region" description="Helical" evidence="5">
    <location>
        <begin position="199"/>
        <end position="216"/>
    </location>
</feature>
<dbReference type="PROSITE" id="PS50850">
    <property type="entry name" value="MFS"/>
    <property type="match status" value="1"/>
</dbReference>
<dbReference type="InterPro" id="IPR005829">
    <property type="entry name" value="Sugar_transporter_CS"/>
</dbReference>
<protein>
    <recommendedName>
        <fullName evidence="6">Major facilitator superfamily (MFS) profile domain-containing protein</fullName>
    </recommendedName>
</protein>
<dbReference type="STRING" id="41688.A0A2N3NLC9"/>
<evidence type="ECO:0000256" key="2">
    <source>
        <dbReference type="ARBA" id="ARBA00022692"/>
    </source>
</evidence>
<gene>
    <name evidence="7" type="ORF">jhhlp_000527</name>
</gene>
<feature type="transmembrane region" description="Helical" evidence="5">
    <location>
        <begin position="67"/>
        <end position="90"/>
    </location>
</feature>
<dbReference type="AlphaFoldDB" id="A0A2N3NLC9"/>
<evidence type="ECO:0000313" key="7">
    <source>
        <dbReference type="EMBL" id="PKS13182.1"/>
    </source>
</evidence>
<keyword evidence="8" id="KW-1185">Reference proteome</keyword>
<dbReference type="InterPro" id="IPR020846">
    <property type="entry name" value="MFS_dom"/>
</dbReference>
<dbReference type="InterPro" id="IPR036259">
    <property type="entry name" value="MFS_trans_sf"/>
</dbReference>
<comment type="subcellular location">
    <subcellularLocation>
        <location evidence="1">Membrane</location>
        <topology evidence="1">Multi-pass membrane protein</topology>
    </subcellularLocation>
</comment>
<dbReference type="Pfam" id="PF07690">
    <property type="entry name" value="MFS_1"/>
    <property type="match status" value="1"/>
</dbReference>
<sequence>MASETRRPRLIRAAQSCADELGLTSFYHTPPDVKILCLLRLTRMFGYGALTLVLATFLRELQVSRTAIGFFMTLTLAGDVMISFVLALFADSIGRRAVLCFGSSLMIVSGVTFALSENYWVLLIGAILGILSPNGGETGPFRAIEESTVAHLTNTRRRSDIYAWYNVSGTIGSAFGMIICGWVTQYLHAVLGWPLVESYRVMFYGYASIGALKILLVSRLSRAVEWDTEGREVTSPLLSSNGTETTPLLRENVSRTSANSSSTGPGNGLALPSISRESIKVMSVLCLLFALDAFATGLSPLTWVTFFFRTRYGLDEGTLGSLFFTTRTMAAVSMILASSLAKRLGNVKTMVFTHLPSAVFLALIPIPDDVHLSVVFLVLRSCLQSMSIAPRSAFIAAMVLPEERTAVMGMVNVVRTTSQSLGPLVTGFLADHDLFWTSFVCAGSLRASYDIGLLVLFKNREHDRSKGETEEDGNEEPRP</sequence>
<evidence type="ECO:0000256" key="5">
    <source>
        <dbReference type="SAM" id="Phobius"/>
    </source>
</evidence>